<evidence type="ECO:0000256" key="1">
    <source>
        <dbReference type="SAM" id="MobiDB-lite"/>
    </source>
</evidence>
<name>A0A9R1VXH2_LACSA</name>
<proteinExistence type="predicted"/>
<keyword evidence="3" id="KW-1185">Reference proteome</keyword>
<feature type="region of interest" description="Disordered" evidence="1">
    <location>
        <begin position="43"/>
        <end position="105"/>
    </location>
</feature>
<evidence type="ECO:0000313" key="2">
    <source>
        <dbReference type="EMBL" id="KAJ0212471.1"/>
    </source>
</evidence>
<comment type="caution">
    <text evidence="2">The sequence shown here is derived from an EMBL/GenBank/DDBJ whole genome shotgun (WGS) entry which is preliminary data.</text>
</comment>
<dbReference type="EMBL" id="NBSK02000004">
    <property type="protein sequence ID" value="KAJ0212471.1"/>
    <property type="molecule type" value="Genomic_DNA"/>
</dbReference>
<dbReference type="AlphaFoldDB" id="A0A9R1VXH2"/>
<accession>A0A9R1VXH2</accession>
<reference evidence="2 3" key="1">
    <citation type="journal article" date="2017" name="Nat. Commun.">
        <title>Genome assembly with in vitro proximity ligation data and whole-genome triplication in lettuce.</title>
        <authorList>
            <person name="Reyes-Chin-Wo S."/>
            <person name="Wang Z."/>
            <person name="Yang X."/>
            <person name="Kozik A."/>
            <person name="Arikit S."/>
            <person name="Song C."/>
            <person name="Xia L."/>
            <person name="Froenicke L."/>
            <person name="Lavelle D.O."/>
            <person name="Truco M.J."/>
            <person name="Xia R."/>
            <person name="Zhu S."/>
            <person name="Xu C."/>
            <person name="Xu H."/>
            <person name="Xu X."/>
            <person name="Cox K."/>
            <person name="Korf I."/>
            <person name="Meyers B.C."/>
            <person name="Michelmore R.W."/>
        </authorList>
    </citation>
    <scope>NUCLEOTIDE SEQUENCE [LARGE SCALE GENOMIC DNA]</scope>
    <source>
        <strain evidence="3">cv. Salinas</strain>
        <tissue evidence="2">Seedlings</tissue>
    </source>
</reference>
<feature type="compositionally biased region" description="Low complexity" evidence="1">
    <location>
        <begin position="50"/>
        <end position="61"/>
    </location>
</feature>
<protein>
    <submittedName>
        <fullName evidence="2">Uncharacterized protein</fullName>
    </submittedName>
</protein>
<sequence length="415" mass="46839">MTENELEDFLQSFSIPEEDMAVTPFAMTERDHDSNVDTVIDELQRTVRKPPQTVPVTTEPPSESDQEDSSHVLLQRKRKRRDPRPGVLFTDPVQNVSTPNEPSSMAQNIESTFTASSPMMQETLSPLPESTPMDQDFECPIVEQEVLPSVGAQPSRSSFEALELDISKGKSKLSESEFVDVALLQSSFGDGFQPLSVEGEKISASSSGPVNPTSQPASERLVILALDANIDTFLYSGPSSAQERREKQIRAKKLRRKMMVMKHSDQNALGDHPEMFLRETGKKFIDKYGDHYGILMWGYEADKKMWIVKRKSGRVEYYDKKVNFLSCTKVDLSELIHARFHNPTNEPMAWSFKKFLEDKAKNKFDGMKTASSFTKKAKGFIDPHTNKTMVNVMLLPTKQAKKIPLPKRLPEGTLD</sequence>
<organism evidence="2 3">
    <name type="scientific">Lactuca sativa</name>
    <name type="common">Garden lettuce</name>
    <dbReference type="NCBI Taxonomy" id="4236"/>
    <lineage>
        <taxon>Eukaryota</taxon>
        <taxon>Viridiplantae</taxon>
        <taxon>Streptophyta</taxon>
        <taxon>Embryophyta</taxon>
        <taxon>Tracheophyta</taxon>
        <taxon>Spermatophyta</taxon>
        <taxon>Magnoliopsida</taxon>
        <taxon>eudicotyledons</taxon>
        <taxon>Gunneridae</taxon>
        <taxon>Pentapetalae</taxon>
        <taxon>asterids</taxon>
        <taxon>campanulids</taxon>
        <taxon>Asterales</taxon>
        <taxon>Asteraceae</taxon>
        <taxon>Cichorioideae</taxon>
        <taxon>Cichorieae</taxon>
        <taxon>Lactucinae</taxon>
        <taxon>Lactuca</taxon>
    </lineage>
</organism>
<feature type="compositionally biased region" description="Polar residues" evidence="1">
    <location>
        <begin position="92"/>
        <end position="105"/>
    </location>
</feature>
<dbReference type="Proteomes" id="UP000235145">
    <property type="component" value="Unassembled WGS sequence"/>
</dbReference>
<evidence type="ECO:0000313" key="3">
    <source>
        <dbReference type="Proteomes" id="UP000235145"/>
    </source>
</evidence>
<gene>
    <name evidence="2" type="ORF">LSAT_V11C400196490</name>
</gene>